<dbReference type="Gene3D" id="3.40.50.720">
    <property type="entry name" value="NAD(P)-binding Rossmann-like Domain"/>
    <property type="match status" value="1"/>
</dbReference>
<evidence type="ECO:0000313" key="4">
    <source>
        <dbReference type="EMBL" id="PKR87417.1"/>
    </source>
</evidence>
<dbReference type="EMBL" id="PJNW01000019">
    <property type="protein sequence ID" value="PKR87417.1"/>
    <property type="molecule type" value="Genomic_DNA"/>
</dbReference>
<name>A0A1I4V5H4_9HYPH</name>
<evidence type="ECO:0000256" key="2">
    <source>
        <dbReference type="ARBA" id="ARBA00023002"/>
    </source>
</evidence>
<dbReference type="Pfam" id="PF13602">
    <property type="entry name" value="ADH_zinc_N_2"/>
    <property type="match status" value="1"/>
</dbReference>
<dbReference type="PANTHER" id="PTHR48106:SF13">
    <property type="entry name" value="QUINONE OXIDOREDUCTASE-RELATED"/>
    <property type="match status" value="1"/>
</dbReference>
<sequence length="311" mass="31558">MRAIVVKEFGSADQLSLSTLPDPAPGAGEVVVAVEAAGVGLVDVLQRQGYLGASPDFVPGIEVAGRVAGVGAGVDGALLGKRVFAHGQGGYAERFVAGVGGLVELPDAVSPEAAVALGINALVAHFSILRAGLRAGERVLVRGASGGIGAMAVQLAVRLGAEVTAATSAGAAERVAALGAQHVIRRGMDGEPWGPFNVIIDPVAGEAMLALIGTLAPNGRYVVNGAAAGFPPAEVGQALLQIFPRSPSYSLLSLDSVPQEERRRAAAELFAEAARGELLPLVSEVLPLQEAARAHKMLEAGGRFGKLVLRP</sequence>
<protein>
    <recommendedName>
        <fullName evidence="3">Enoyl reductase (ER) domain-containing protein</fullName>
    </recommendedName>
</protein>
<organism evidence="4 5">
    <name type="scientific">Pleomorphomonas diazotrophica</name>
    <dbReference type="NCBI Taxonomy" id="1166257"/>
    <lineage>
        <taxon>Bacteria</taxon>
        <taxon>Pseudomonadati</taxon>
        <taxon>Pseudomonadota</taxon>
        <taxon>Alphaproteobacteria</taxon>
        <taxon>Hyphomicrobiales</taxon>
        <taxon>Pleomorphomonadaceae</taxon>
        <taxon>Pleomorphomonas</taxon>
    </lineage>
</organism>
<dbReference type="SUPFAM" id="SSF50129">
    <property type="entry name" value="GroES-like"/>
    <property type="match status" value="1"/>
</dbReference>
<accession>A0A1I4V5H4</accession>
<feature type="domain" description="Enoyl reductase (ER)" evidence="3">
    <location>
        <begin position="10"/>
        <end position="309"/>
    </location>
</feature>
<evidence type="ECO:0000259" key="3">
    <source>
        <dbReference type="SMART" id="SM00829"/>
    </source>
</evidence>
<dbReference type="OrthoDB" id="4190732at2"/>
<dbReference type="PANTHER" id="PTHR48106">
    <property type="entry name" value="QUINONE OXIDOREDUCTASE PIG3-RELATED"/>
    <property type="match status" value="1"/>
</dbReference>
<dbReference type="InterPro" id="IPR020843">
    <property type="entry name" value="ER"/>
</dbReference>
<dbReference type="GO" id="GO:0035925">
    <property type="term" value="F:mRNA 3'-UTR AU-rich region binding"/>
    <property type="evidence" value="ECO:0007669"/>
    <property type="project" value="TreeGrafter"/>
</dbReference>
<dbReference type="InterPro" id="IPR011032">
    <property type="entry name" value="GroES-like_sf"/>
</dbReference>
<dbReference type="AlphaFoldDB" id="A0A1I4V5H4"/>
<dbReference type="Proteomes" id="UP000233491">
    <property type="component" value="Unassembled WGS sequence"/>
</dbReference>
<evidence type="ECO:0000313" key="5">
    <source>
        <dbReference type="Proteomes" id="UP000233491"/>
    </source>
</evidence>
<reference evidence="4 5" key="1">
    <citation type="submission" date="2017-12" db="EMBL/GenBank/DDBJ databases">
        <title>Anaerobic carbon monoxide metabolism by Pleomorphomonas carboxyditropha sp. nov., a new mesophilic hydrogenogenic carboxidotroph.</title>
        <authorList>
            <person name="Esquivel-Elizondo S."/>
            <person name="Krajmalnik-Brown R."/>
        </authorList>
    </citation>
    <scope>NUCLEOTIDE SEQUENCE [LARGE SCALE GENOMIC DNA]</scope>
    <source>
        <strain evidence="4 5">R5-392</strain>
    </source>
</reference>
<comment type="caution">
    <text evidence="4">The sequence shown here is derived from an EMBL/GenBank/DDBJ whole genome shotgun (WGS) entry which is preliminary data.</text>
</comment>
<keyword evidence="2" id="KW-0560">Oxidoreductase</keyword>
<dbReference type="GO" id="GO:0070402">
    <property type="term" value="F:NADPH binding"/>
    <property type="evidence" value="ECO:0007669"/>
    <property type="project" value="TreeGrafter"/>
</dbReference>
<keyword evidence="5" id="KW-1185">Reference proteome</keyword>
<keyword evidence="1" id="KW-0521">NADP</keyword>
<dbReference type="InterPro" id="IPR013154">
    <property type="entry name" value="ADH-like_N"/>
</dbReference>
<evidence type="ECO:0000256" key="1">
    <source>
        <dbReference type="ARBA" id="ARBA00022857"/>
    </source>
</evidence>
<dbReference type="GO" id="GO:0005829">
    <property type="term" value="C:cytosol"/>
    <property type="evidence" value="ECO:0007669"/>
    <property type="project" value="TreeGrafter"/>
</dbReference>
<dbReference type="Gene3D" id="3.90.180.10">
    <property type="entry name" value="Medium-chain alcohol dehydrogenases, catalytic domain"/>
    <property type="match status" value="1"/>
</dbReference>
<dbReference type="SMART" id="SM00829">
    <property type="entry name" value="PKS_ER"/>
    <property type="match status" value="1"/>
</dbReference>
<dbReference type="GO" id="GO:0003960">
    <property type="term" value="F:quinone reductase (NADPH) activity"/>
    <property type="evidence" value="ECO:0007669"/>
    <property type="project" value="TreeGrafter"/>
</dbReference>
<dbReference type="InterPro" id="IPR036291">
    <property type="entry name" value="NAD(P)-bd_dom_sf"/>
</dbReference>
<gene>
    <name evidence="4" type="ORF">CXZ10_20460</name>
</gene>
<dbReference type="SUPFAM" id="SSF51735">
    <property type="entry name" value="NAD(P)-binding Rossmann-fold domains"/>
    <property type="match status" value="1"/>
</dbReference>
<dbReference type="Pfam" id="PF08240">
    <property type="entry name" value="ADH_N"/>
    <property type="match status" value="1"/>
</dbReference>
<proteinExistence type="predicted"/>